<protein>
    <submittedName>
        <fullName evidence="1">Uncharacterized protein</fullName>
    </submittedName>
</protein>
<dbReference type="Proteomes" id="UP000615026">
    <property type="component" value="Unassembled WGS sequence"/>
</dbReference>
<accession>A0A928ZZY9</accession>
<name>A0A928ZZY9_LEPEC</name>
<evidence type="ECO:0000313" key="1">
    <source>
        <dbReference type="EMBL" id="MBE9070496.1"/>
    </source>
</evidence>
<dbReference type="AlphaFoldDB" id="A0A928ZZY9"/>
<sequence length="63" mass="7359">MLPTKLHKPSSCHTLTIRFVLWITAEVLLNYVGVDDLADYSEFLFERPMTVIAEDYRLVKNLM</sequence>
<comment type="caution">
    <text evidence="1">The sequence shown here is derived from an EMBL/GenBank/DDBJ whole genome shotgun (WGS) entry which is preliminary data.</text>
</comment>
<keyword evidence="2" id="KW-1185">Reference proteome</keyword>
<dbReference type="EMBL" id="JADEXP010000446">
    <property type="protein sequence ID" value="MBE9070496.1"/>
    <property type="molecule type" value="Genomic_DNA"/>
</dbReference>
<reference evidence="1" key="1">
    <citation type="submission" date="2020-10" db="EMBL/GenBank/DDBJ databases">
        <authorList>
            <person name="Castelo-Branco R."/>
            <person name="Eusebio N."/>
            <person name="Adriana R."/>
            <person name="Vieira A."/>
            <person name="Brugerolle De Fraissinette N."/>
            <person name="Rezende De Castro R."/>
            <person name="Schneider M.P."/>
            <person name="Vasconcelos V."/>
            <person name="Leao P.N."/>
        </authorList>
    </citation>
    <scope>NUCLEOTIDE SEQUENCE</scope>
    <source>
        <strain evidence="1">LEGE 11479</strain>
    </source>
</reference>
<organism evidence="1 2">
    <name type="scientific">Leptolyngbya cf. ectocarpi LEGE 11479</name>
    <dbReference type="NCBI Taxonomy" id="1828722"/>
    <lineage>
        <taxon>Bacteria</taxon>
        <taxon>Bacillati</taxon>
        <taxon>Cyanobacteriota</taxon>
        <taxon>Cyanophyceae</taxon>
        <taxon>Leptolyngbyales</taxon>
        <taxon>Leptolyngbyaceae</taxon>
        <taxon>Leptolyngbya group</taxon>
        <taxon>Leptolyngbya</taxon>
    </lineage>
</organism>
<gene>
    <name evidence="1" type="ORF">IQ260_28025</name>
</gene>
<proteinExistence type="predicted"/>
<evidence type="ECO:0000313" key="2">
    <source>
        <dbReference type="Proteomes" id="UP000615026"/>
    </source>
</evidence>